<comment type="caution">
    <text evidence="4">The sequence shown here is derived from an EMBL/GenBank/DDBJ whole genome shotgun (WGS) entry which is preliminary data.</text>
</comment>
<dbReference type="SUPFAM" id="SSF81606">
    <property type="entry name" value="PP2C-like"/>
    <property type="match status" value="1"/>
</dbReference>
<reference evidence="4 5" key="1">
    <citation type="submission" date="2021-08" db="EMBL/GenBank/DDBJ databases">
        <title>Draft genome sequence of Spirulina subsalsa with high tolerance to salinity and hype-accumulation of phycocyanin.</title>
        <authorList>
            <person name="Pei H."/>
            <person name="Jiang L."/>
        </authorList>
    </citation>
    <scope>NUCLEOTIDE SEQUENCE [LARGE SCALE GENOMIC DNA]</scope>
    <source>
        <strain evidence="4 5">FACHB-351</strain>
    </source>
</reference>
<dbReference type="InterPro" id="IPR036457">
    <property type="entry name" value="PPM-type-like_dom_sf"/>
</dbReference>
<dbReference type="Gene3D" id="3.30.450.20">
    <property type="entry name" value="PAS domain"/>
    <property type="match status" value="1"/>
</dbReference>
<protein>
    <submittedName>
        <fullName evidence="4">SpoIIE family protein phosphatase</fullName>
    </submittedName>
</protein>
<name>A0ABT3L6T1_9CYAN</name>
<dbReference type="Pfam" id="PF00672">
    <property type="entry name" value="HAMP"/>
    <property type="match status" value="1"/>
</dbReference>
<dbReference type="PROSITE" id="PS50885">
    <property type="entry name" value="HAMP"/>
    <property type="match status" value="1"/>
</dbReference>
<keyword evidence="5" id="KW-1185">Reference proteome</keyword>
<dbReference type="RefSeq" id="WP_265264993.1">
    <property type="nucleotide sequence ID" value="NZ_JAIHOM010000059.1"/>
</dbReference>
<evidence type="ECO:0000313" key="4">
    <source>
        <dbReference type="EMBL" id="MCW6037157.1"/>
    </source>
</evidence>
<dbReference type="PANTHER" id="PTHR43156">
    <property type="entry name" value="STAGE II SPORULATION PROTEIN E-RELATED"/>
    <property type="match status" value="1"/>
</dbReference>
<dbReference type="SUPFAM" id="SSF158472">
    <property type="entry name" value="HAMP domain-like"/>
    <property type="match status" value="1"/>
</dbReference>
<dbReference type="SMART" id="SM00331">
    <property type="entry name" value="PP2C_SIG"/>
    <property type="match status" value="1"/>
</dbReference>
<proteinExistence type="predicted"/>
<evidence type="ECO:0000313" key="5">
    <source>
        <dbReference type="Proteomes" id="UP001526426"/>
    </source>
</evidence>
<evidence type="ECO:0000259" key="3">
    <source>
        <dbReference type="PROSITE" id="PS50885"/>
    </source>
</evidence>
<dbReference type="Proteomes" id="UP001526426">
    <property type="component" value="Unassembled WGS sequence"/>
</dbReference>
<dbReference type="EMBL" id="JAIHOM010000059">
    <property type="protein sequence ID" value="MCW6037157.1"/>
    <property type="molecule type" value="Genomic_DNA"/>
</dbReference>
<keyword evidence="2" id="KW-0175">Coiled coil</keyword>
<sequence length="672" mass="76090">MIAQKTIYKKLLGWFLLLTLVPLLIASSLTFFSSKDALVREINNNLITITRSKAEQLETYINNTKLNVVMLSHMPTITEMIKLIEEDPTATSNEVRQEILKFNLFLTEYFKNAQYRNVVLLNTQGQILFDYTDRQNSFRQSLQTVPPDSELKLVFEQAKTLQEVNISNFFYDRRLRTPSFLIAAPVLERKRVIGVLVIQIDDTVFSQTVNNYTGLGLTGETLVGIKTEDSIVLVSPTRHNPNAALEYREPLVSESLSPLQQAVRGTISYGRMRDYRDRITLAAWRYLPSLDGGMVVKIDEAEALKAVVTQRNSFIVLVTLTAIIVAILSRYIARSIAYPIIQLSKVVQRFAQGYLSEQAPILTQDEIGFLAESFNQMSSQLNQTFQSLETINHALEERVAQRTVELEKAHQKILNLNEQLTAENLRMSSELEITRQLQRMILPKESELTRIDALEIVGFMEPASEIGGDYYDILSYGDRVFIGIGDVTGHGLESGVLMIMVQTAVRTLIASEETNLIKFFEVLNRTIYDNVRRINSEKHLTLALLNYQEGTLTLSGQHEEVILVRANGSVERIDTIDLGFPIGLDDNIVDFIAQSTIHLESGDIVVLYTDGITEAESPENVQYGIDQLCRVVQKNSHRTAQQIREAVIDDLKHHIGVQTIYDDITLVVIKQR</sequence>
<keyword evidence="1" id="KW-0378">Hydrolase</keyword>
<evidence type="ECO:0000256" key="1">
    <source>
        <dbReference type="ARBA" id="ARBA00022801"/>
    </source>
</evidence>
<accession>A0ABT3L6T1</accession>
<dbReference type="InterPro" id="IPR052016">
    <property type="entry name" value="Bact_Sigma-Reg"/>
</dbReference>
<gene>
    <name evidence="4" type="ORF">K4A83_12880</name>
</gene>
<dbReference type="Gene3D" id="6.10.340.10">
    <property type="match status" value="1"/>
</dbReference>
<dbReference type="Gene3D" id="3.60.40.10">
    <property type="entry name" value="PPM-type phosphatase domain"/>
    <property type="match status" value="1"/>
</dbReference>
<dbReference type="PANTHER" id="PTHR43156:SF2">
    <property type="entry name" value="STAGE II SPORULATION PROTEIN E"/>
    <property type="match status" value="1"/>
</dbReference>
<organism evidence="4 5">
    <name type="scientific">Spirulina subsalsa FACHB-351</name>
    <dbReference type="NCBI Taxonomy" id="234711"/>
    <lineage>
        <taxon>Bacteria</taxon>
        <taxon>Bacillati</taxon>
        <taxon>Cyanobacteriota</taxon>
        <taxon>Cyanophyceae</taxon>
        <taxon>Spirulinales</taxon>
        <taxon>Spirulinaceae</taxon>
        <taxon>Spirulina</taxon>
    </lineage>
</organism>
<evidence type="ECO:0000256" key="2">
    <source>
        <dbReference type="SAM" id="Coils"/>
    </source>
</evidence>
<dbReference type="InterPro" id="IPR003660">
    <property type="entry name" value="HAMP_dom"/>
</dbReference>
<dbReference type="InterPro" id="IPR001932">
    <property type="entry name" value="PPM-type_phosphatase-like_dom"/>
</dbReference>
<dbReference type="CDD" id="cd06225">
    <property type="entry name" value="HAMP"/>
    <property type="match status" value="1"/>
</dbReference>
<dbReference type="Pfam" id="PF07228">
    <property type="entry name" value="SpoIIE"/>
    <property type="match status" value="1"/>
</dbReference>
<dbReference type="SMART" id="SM00304">
    <property type="entry name" value="HAMP"/>
    <property type="match status" value="1"/>
</dbReference>
<feature type="domain" description="HAMP" evidence="3">
    <location>
        <begin position="334"/>
        <end position="386"/>
    </location>
</feature>
<feature type="coiled-coil region" evidence="2">
    <location>
        <begin position="392"/>
        <end position="426"/>
    </location>
</feature>